<name>A0A0R2GBU3_9LACO</name>
<protein>
    <recommendedName>
        <fullName evidence="3">HTH cro/C1-type domain-containing protein</fullName>
    </recommendedName>
</protein>
<dbReference type="RefSeq" id="WP_156648616.1">
    <property type="nucleotide sequence ID" value="NZ_JQAR01000001.1"/>
</dbReference>
<sequence>MKYDLTDAILLGLKRNKRMKLKPSSQSDIAAHFGLSKPYVNQLINGRVAPTENTDEWIRKFVCM</sequence>
<dbReference type="STRING" id="1618.IV36_GL000106"/>
<comment type="caution">
    <text evidence="1">The sequence shown here is derived from an EMBL/GenBank/DDBJ whole genome shotgun (WGS) entry which is preliminary data.</text>
</comment>
<organism evidence="1 2">
    <name type="scientific">Liquorilactobacillus mali</name>
    <dbReference type="NCBI Taxonomy" id="1618"/>
    <lineage>
        <taxon>Bacteria</taxon>
        <taxon>Bacillati</taxon>
        <taxon>Bacillota</taxon>
        <taxon>Bacilli</taxon>
        <taxon>Lactobacillales</taxon>
        <taxon>Lactobacillaceae</taxon>
        <taxon>Liquorilactobacillus</taxon>
    </lineage>
</organism>
<dbReference type="Proteomes" id="UP000051727">
    <property type="component" value="Unassembled WGS sequence"/>
</dbReference>
<reference evidence="1 2" key="1">
    <citation type="journal article" date="2015" name="Genome Announc.">
        <title>Expanding the biotechnology potential of lactobacilli through comparative genomics of 213 strains and associated genera.</title>
        <authorList>
            <person name="Sun Z."/>
            <person name="Harris H.M."/>
            <person name="McCann A."/>
            <person name="Guo C."/>
            <person name="Argimon S."/>
            <person name="Zhang W."/>
            <person name="Yang X."/>
            <person name="Jeffery I.B."/>
            <person name="Cooney J.C."/>
            <person name="Kagawa T.F."/>
            <person name="Liu W."/>
            <person name="Song Y."/>
            <person name="Salvetti E."/>
            <person name="Wrobel A."/>
            <person name="Rasinkangas P."/>
            <person name="Parkhill J."/>
            <person name="Rea M.C."/>
            <person name="O'Sullivan O."/>
            <person name="Ritari J."/>
            <person name="Douillard F.P."/>
            <person name="Paul Ross R."/>
            <person name="Yang R."/>
            <person name="Briner A.E."/>
            <person name="Felis G.E."/>
            <person name="de Vos W.M."/>
            <person name="Barrangou R."/>
            <person name="Klaenhammer T.R."/>
            <person name="Caufield P.W."/>
            <person name="Cui Y."/>
            <person name="Zhang H."/>
            <person name="O'Toole P.W."/>
        </authorList>
    </citation>
    <scope>NUCLEOTIDE SEQUENCE [LARGE SCALE GENOMIC DNA]</scope>
    <source>
        <strain evidence="1 2">ATCC 27304</strain>
    </source>
</reference>
<dbReference type="SUPFAM" id="SSF47413">
    <property type="entry name" value="lambda repressor-like DNA-binding domains"/>
    <property type="match status" value="1"/>
</dbReference>
<evidence type="ECO:0000313" key="1">
    <source>
        <dbReference type="EMBL" id="KRN34308.1"/>
    </source>
</evidence>
<proteinExistence type="predicted"/>
<dbReference type="EMBL" id="JQAR01000001">
    <property type="protein sequence ID" value="KRN34308.1"/>
    <property type="molecule type" value="Genomic_DNA"/>
</dbReference>
<dbReference type="OrthoDB" id="2299478at2"/>
<evidence type="ECO:0008006" key="3">
    <source>
        <dbReference type="Google" id="ProtNLM"/>
    </source>
</evidence>
<gene>
    <name evidence="1" type="ORF">IV36_GL000106</name>
</gene>
<dbReference type="AlphaFoldDB" id="A0A0R2GBU3"/>
<dbReference type="GO" id="GO:0003677">
    <property type="term" value="F:DNA binding"/>
    <property type="evidence" value="ECO:0007669"/>
    <property type="project" value="InterPro"/>
</dbReference>
<dbReference type="InterPro" id="IPR010982">
    <property type="entry name" value="Lambda_DNA-bd_dom_sf"/>
</dbReference>
<accession>A0A0R2GBU3</accession>
<evidence type="ECO:0000313" key="2">
    <source>
        <dbReference type="Proteomes" id="UP000051727"/>
    </source>
</evidence>
<dbReference type="PATRIC" id="fig|1618.3.peg.106"/>